<dbReference type="Gene3D" id="2.40.400.10">
    <property type="entry name" value="Acetoacetate decarboxylase-like"/>
    <property type="match status" value="1"/>
</dbReference>
<evidence type="ECO:0000313" key="1">
    <source>
        <dbReference type="EMBL" id="SDU86221.1"/>
    </source>
</evidence>
<accession>A0A1H2M012</accession>
<evidence type="ECO:0008006" key="3">
    <source>
        <dbReference type="Google" id="ProtNLM"/>
    </source>
</evidence>
<protein>
    <recommendedName>
        <fullName evidence="3">DUF2071 domain-containing protein</fullName>
    </recommendedName>
</protein>
<dbReference type="RefSeq" id="WP_091073588.1">
    <property type="nucleotide sequence ID" value="NZ_LT629799.1"/>
</dbReference>
<dbReference type="Pfam" id="PF09844">
    <property type="entry name" value="DUF2071"/>
    <property type="match status" value="1"/>
</dbReference>
<reference evidence="2" key="1">
    <citation type="submission" date="2016-10" db="EMBL/GenBank/DDBJ databases">
        <authorList>
            <person name="Varghese N."/>
            <person name="Submissions S."/>
        </authorList>
    </citation>
    <scope>NUCLEOTIDE SEQUENCE [LARGE SCALE GENOMIC DNA]</scope>
    <source>
        <strain evidence="2">DSM 21743</strain>
    </source>
</reference>
<dbReference type="OrthoDB" id="150993at2"/>
<dbReference type="Proteomes" id="UP000198825">
    <property type="component" value="Chromosome I"/>
</dbReference>
<keyword evidence="2" id="KW-1185">Reference proteome</keyword>
<dbReference type="AlphaFoldDB" id="A0A1H2M012"/>
<name>A0A1H2M012_9ACTN</name>
<evidence type="ECO:0000313" key="2">
    <source>
        <dbReference type="Proteomes" id="UP000198825"/>
    </source>
</evidence>
<dbReference type="STRING" id="546874.SAMN04488544_1120"/>
<dbReference type="SUPFAM" id="SSF160104">
    <property type="entry name" value="Acetoacetate decarboxylase-like"/>
    <property type="match status" value="1"/>
</dbReference>
<sequence>MPDLLPSSPAQPVTADAPPLRGPALLDQVWRDLAFLHWRVEPERVAPLLPPGVAPDTHDGSSWVGLIPFRLTDARFGSGPVLPYVGSFAETNVRLYGVDATGRRGVVFASLEAQRLAFVLGARVALNIPYTWARMRARRDADRYTYESRRRWPGPRGLGGRVEVRVLPEEVAGDPLADFLTARWGLFTHHLGRTFYLPNEHGRWPLRRLELLHLEDTLVAAAGLPGVTDRAPDSALFSAGVRTRFGGPQHVPA</sequence>
<gene>
    <name evidence="1" type="ORF">SAMN04488544_1120</name>
</gene>
<proteinExistence type="predicted"/>
<dbReference type="InterPro" id="IPR018644">
    <property type="entry name" value="DUF2071"/>
</dbReference>
<dbReference type="EMBL" id="LT629799">
    <property type="protein sequence ID" value="SDU86221.1"/>
    <property type="molecule type" value="Genomic_DNA"/>
</dbReference>
<dbReference type="InterPro" id="IPR023375">
    <property type="entry name" value="ADC_dom_sf"/>
</dbReference>
<dbReference type="PANTHER" id="PTHR39186">
    <property type="entry name" value="DUF2071 FAMILY PROTEIN"/>
    <property type="match status" value="1"/>
</dbReference>
<dbReference type="PANTHER" id="PTHR39186:SF1">
    <property type="entry name" value="DUF2071 DOMAIN-CONTAINING PROTEIN"/>
    <property type="match status" value="1"/>
</dbReference>
<organism evidence="1 2">
    <name type="scientific">Microlunatus sagamiharensis</name>
    <dbReference type="NCBI Taxonomy" id="546874"/>
    <lineage>
        <taxon>Bacteria</taxon>
        <taxon>Bacillati</taxon>
        <taxon>Actinomycetota</taxon>
        <taxon>Actinomycetes</taxon>
        <taxon>Propionibacteriales</taxon>
        <taxon>Propionibacteriaceae</taxon>
        <taxon>Microlunatus</taxon>
    </lineage>
</organism>